<dbReference type="RefSeq" id="WP_358351610.1">
    <property type="nucleotide sequence ID" value="NZ_JBEZFP010000017.1"/>
</dbReference>
<name>A0ABV3DE45_9ACTN</name>
<evidence type="ECO:0000313" key="2">
    <source>
        <dbReference type="EMBL" id="MEU8133692.1"/>
    </source>
</evidence>
<comment type="caution">
    <text evidence="2">The sequence shown here is derived from an EMBL/GenBank/DDBJ whole genome shotgun (WGS) entry which is preliminary data.</text>
</comment>
<evidence type="ECO:0000256" key="1">
    <source>
        <dbReference type="SAM" id="MobiDB-lite"/>
    </source>
</evidence>
<gene>
    <name evidence="2" type="ORF">AB0C36_09305</name>
</gene>
<reference evidence="2 3" key="1">
    <citation type="submission" date="2024-06" db="EMBL/GenBank/DDBJ databases">
        <title>The Natural Products Discovery Center: Release of the First 8490 Sequenced Strains for Exploring Actinobacteria Biosynthetic Diversity.</title>
        <authorList>
            <person name="Kalkreuter E."/>
            <person name="Kautsar S.A."/>
            <person name="Yang D."/>
            <person name="Bader C.D."/>
            <person name="Teijaro C.N."/>
            <person name="Fluegel L."/>
            <person name="Davis C.M."/>
            <person name="Simpson J.R."/>
            <person name="Lauterbach L."/>
            <person name="Steele A.D."/>
            <person name="Gui C."/>
            <person name="Meng S."/>
            <person name="Li G."/>
            <person name="Viehrig K."/>
            <person name="Ye F."/>
            <person name="Su P."/>
            <person name="Kiefer A.F."/>
            <person name="Nichols A."/>
            <person name="Cepeda A.J."/>
            <person name="Yan W."/>
            <person name="Fan B."/>
            <person name="Jiang Y."/>
            <person name="Adhikari A."/>
            <person name="Zheng C.-J."/>
            <person name="Schuster L."/>
            <person name="Cowan T.M."/>
            <person name="Smanski M.J."/>
            <person name="Chevrette M.G."/>
            <person name="De Carvalho L.P.S."/>
            <person name="Shen B."/>
        </authorList>
    </citation>
    <scope>NUCLEOTIDE SEQUENCE [LARGE SCALE GENOMIC DNA]</scope>
    <source>
        <strain evidence="2 3">NPDC048946</strain>
    </source>
</reference>
<organism evidence="2 3">
    <name type="scientific">Streptodolium elevatio</name>
    <dbReference type="NCBI Taxonomy" id="3157996"/>
    <lineage>
        <taxon>Bacteria</taxon>
        <taxon>Bacillati</taxon>
        <taxon>Actinomycetota</taxon>
        <taxon>Actinomycetes</taxon>
        <taxon>Kitasatosporales</taxon>
        <taxon>Streptomycetaceae</taxon>
        <taxon>Streptodolium</taxon>
    </lineage>
</organism>
<proteinExistence type="predicted"/>
<dbReference type="NCBIfam" id="NF042934">
    <property type="entry name" value="cis_reg_atten"/>
    <property type="match status" value="1"/>
</dbReference>
<dbReference type="EMBL" id="JBEZFP010000017">
    <property type="protein sequence ID" value="MEU8133692.1"/>
    <property type="molecule type" value="Genomic_DNA"/>
</dbReference>
<keyword evidence="3" id="KW-1185">Reference proteome</keyword>
<protein>
    <submittedName>
        <fullName evidence="2">Leader peptide</fullName>
    </submittedName>
</protein>
<accession>A0ABV3DE45</accession>
<dbReference type="InterPro" id="IPR049979">
    <property type="entry name" value="Cys_resp_CS_actino"/>
</dbReference>
<sequence>MPSAAAVRTPARISGNGCGPRRRVVADMGVVFASVAGGREPAYREPACGGRRLAVRARVRAVHRQRVPGGTGSCQMRCRTIAHGRPNGRSDTGPSSVSSAGLSSVGPSGFRRAAGRPERRTRSVAVRRASAGRQLAGSTGITQLLPGLPGGAESAGHLRFVVLIDRAIRVTGAVVRRNTDLTAATRACLRTGTVCNSRRILVKRVHVDLMRFAGALCSGCR</sequence>
<feature type="region of interest" description="Disordered" evidence="1">
    <location>
        <begin position="66"/>
        <end position="129"/>
    </location>
</feature>
<feature type="compositionally biased region" description="Low complexity" evidence="1">
    <location>
        <begin position="93"/>
        <end position="112"/>
    </location>
</feature>
<evidence type="ECO:0000313" key="3">
    <source>
        <dbReference type="Proteomes" id="UP001551482"/>
    </source>
</evidence>
<dbReference type="Proteomes" id="UP001551482">
    <property type="component" value="Unassembled WGS sequence"/>
</dbReference>